<dbReference type="InterPro" id="IPR050238">
    <property type="entry name" value="DNA_Rep/Repair_Clamp_Loader"/>
</dbReference>
<sequence length="331" mass="37779">MSFREIWGNEQVKQILRLSLGKGRLPNSLLFFGPAGTGKLKTALTVAKALNCLERTDDSCDRCDSCLRIDRGQHPNVRVITRDKNREQIVKEQIEELNSLATLRPWGRGRLVFIIDEAERMNETVANSLLKTLEEPRSFAYFILVTEDLQLILPTIRSRCQVLRFNPLSQEEVERALVDRGFPAERARLLAQSSEGNLESVLETDWDEFLSGRNQAWLIFKQLLEAGEVEDFLSLVAGRARKDALSGFRETLKFFSVFFRDLLVVLAGRKELLLNPDLGPELEQVSRLVSAERAGQGVRLMEDYLGRLKKNPNLAIMGNELTIFFREIRND</sequence>
<dbReference type="InterPro" id="IPR003593">
    <property type="entry name" value="AAA+_ATPase"/>
</dbReference>
<dbReference type="Pfam" id="PF13177">
    <property type="entry name" value="DNA_pol3_delta2"/>
    <property type="match status" value="1"/>
</dbReference>
<dbReference type="GO" id="GO:0006261">
    <property type="term" value="P:DNA-templated DNA replication"/>
    <property type="evidence" value="ECO:0007669"/>
    <property type="project" value="TreeGrafter"/>
</dbReference>
<gene>
    <name evidence="2" type="ORF">OP8BY_1810</name>
</gene>
<accession>A0A3E2BNJ5</accession>
<comment type="caution">
    <text evidence="2">The sequence shown here is derived from an EMBL/GenBank/DDBJ whole genome shotgun (WGS) entry which is preliminary data.</text>
</comment>
<dbReference type="SMART" id="SM00382">
    <property type="entry name" value="AAA"/>
    <property type="match status" value="1"/>
</dbReference>
<feature type="domain" description="AAA+ ATPase" evidence="1">
    <location>
        <begin position="25"/>
        <end position="168"/>
    </location>
</feature>
<protein>
    <submittedName>
        <fullName evidence="2">DNA polymerase III delta prime subunit</fullName>
    </submittedName>
</protein>
<organism evidence="2 3">
    <name type="scientific">Candidatus Saccharicenans subterraneus</name>
    <dbReference type="NCBI Taxonomy" id="2508984"/>
    <lineage>
        <taxon>Bacteria</taxon>
        <taxon>Candidatus Aminicenantota</taxon>
        <taxon>Candidatus Aminicenantia</taxon>
        <taxon>Candidatus Aminicenantales</taxon>
        <taxon>Candidatus Saccharicenantaceae</taxon>
        <taxon>Candidatus Saccharicenans</taxon>
    </lineage>
</organism>
<reference evidence="2 3" key="1">
    <citation type="submission" date="2018-08" db="EMBL/GenBank/DDBJ databases">
        <title>Genome analysis of the thermophilic bacterium of the candidate phylum Aminicenantes from deep subsurface aquifer revealed its physiology and ecological role.</title>
        <authorList>
            <person name="Kadnikov V.V."/>
            <person name="Mardanov A.V."/>
            <person name="Beletsky A.V."/>
            <person name="Karnachuk O.V."/>
            <person name="Ravin N.V."/>
        </authorList>
    </citation>
    <scope>NUCLEOTIDE SEQUENCE [LARGE SCALE GENOMIC DNA]</scope>
    <source>
        <strain evidence="2">BY38</strain>
    </source>
</reference>
<evidence type="ECO:0000313" key="2">
    <source>
        <dbReference type="EMBL" id="RFT16206.1"/>
    </source>
</evidence>
<dbReference type="AlphaFoldDB" id="A0A3E2BNJ5"/>
<dbReference type="EMBL" id="QUAH01000004">
    <property type="protein sequence ID" value="RFT16206.1"/>
    <property type="molecule type" value="Genomic_DNA"/>
</dbReference>
<dbReference type="InterPro" id="IPR027417">
    <property type="entry name" value="P-loop_NTPase"/>
</dbReference>
<dbReference type="PANTHER" id="PTHR11669">
    <property type="entry name" value="REPLICATION FACTOR C / DNA POLYMERASE III GAMMA-TAU SUBUNIT"/>
    <property type="match status" value="1"/>
</dbReference>
<proteinExistence type="predicted"/>
<evidence type="ECO:0000313" key="3">
    <source>
        <dbReference type="Proteomes" id="UP000257323"/>
    </source>
</evidence>
<dbReference type="SUPFAM" id="SSF52540">
    <property type="entry name" value="P-loop containing nucleoside triphosphate hydrolases"/>
    <property type="match status" value="1"/>
</dbReference>
<evidence type="ECO:0000259" key="1">
    <source>
        <dbReference type="SMART" id="SM00382"/>
    </source>
</evidence>
<dbReference type="Gene3D" id="3.40.50.300">
    <property type="entry name" value="P-loop containing nucleotide triphosphate hydrolases"/>
    <property type="match status" value="1"/>
</dbReference>
<name>A0A3E2BNJ5_9BACT</name>
<dbReference type="PANTHER" id="PTHR11669:SF8">
    <property type="entry name" value="DNA POLYMERASE III SUBUNIT DELTA"/>
    <property type="match status" value="1"/>
</dbReference>
<dbReference type="Proteomes" id="UP000257323">
    <property type="component" value="Unassembled WGS sequence"/>
</dbReference>